<sequence length="351" mass="40697">MISNKELSSIVPLEWITNYERAFPQHIPDVHTTMPPTITREAYGTVKTVFQKPGTEGRSSFSEGRPSFSGQSSFRRICTISPFTVQHTNYQDDPPVHYFENGNPVYVSHINGHFIWDVDPNMCDSDCDCAWDDSWSDSDEPDHKPKLSLKRRYQKIFKNYPSDFPKSVPCVATIRSYDEEFPPLRVSAEEQRAAHTLVEKTSTLTMQVGYVQAQINELTERLSTQAYQLDHDLKTYIQSQYFGPEFQKQNQELIKIKAQLKQIEEDKARQTKPQALAIDPLSMYPPPYPTYSPILSSPQYCPPKTPDYESIFKPTYHLAQQFHKKSLHLQLYSLLVMYIRQVYRIAQVIPR</sequence>
<reference evidence="1 2" key="1">
    <citation type="journal article" date="2023" name="Plants (Basel)">
        <title>Bridging the Gap: Combining Genomics and Transcriptomics Approaches to Understand Stylosanthes scabra, an Orphan Legume from the Brazilian Caatinga.</title>
        <authorList>
            <person name="Ferreira-Neto J.R.C."/>
            <person name="da Silva M.D."/>
            <person name="Binneck E."/>
            <person name="de Melo N.F."/>
            <person name="da Silva R.H."/>
            <person name="de Melo A.L.T.M."/>
            <person name="Pandolfi V."/>
            <person name="Bustamante F.O."/>
            <person name="Brasileiro-Vidal A.C."/>
            <person name="Benko-Iseppon A.M."/>
        </authorList>
    </citation>
    <scope>NUCLEOTIDE SEQUENCE [LARGE SCALE GENOMIC DNA]</scope>
    <source>
        <tissue evidence="1">Leaves</tissue>
    </source>
</reference>
<evidence type="ECO:0000313" key="1">
    <source>
        <dbReference type="EMBL" id="MED6222918.1"/>
    </source>
</evidence>
<dbReference type="PANTHER" id="PTHR48435:SF1">
    <property type="entry name" value="POLYPROTEIN"/>
    <property type="match status" value="1"/>
</dbReference>
<accession>A0ABU6ZLT8</accession>
<proteinExistence type="predicted"/>
<comment type="caution">
    <text evidence="1">The sequence shown here is derived from an EMBL/GenBank/DDBJ whole genome shotgun (WGS) entry which is preliminary data.</text>
</comment>
<protein>
    <submittedName>
        <fullName evidence="1">Uncharacterized protein</fullName>
    </submittedName>
</protein>
<name>A0ABU6ZLT8_9FABA</name>
<dbReference type="Proteomes" id="UP001341840">
    <property type="component" value="Unassembled WGS sequence"/>
</dbReference>
<gene>
    <name evidence="1" type="ORF">PIB30_069023</name>
</gene>
<keyword evidence="2" id="KW-1185">Reference proteome</keyword>
<dbReference type="PANTHER" id="PTHR48435">
    <property type="entry name" value="POLYPROTEIN"/>
    <property type="match status" value="1"/>
</dbReference>
<organism evidence="1 2">
    <name type="scientific">Stylosanthes scabra</name>
    <dbReference type="NCBI Taxonomy" id="79078"/>
    <lineage>
        <taxon>Eukaryota</taxon>
        <taxon>Viridiplantae</taxon>
        <taxon>Streptophyta</taxon>
        <taxon>Embryophyta</taxon>
        <taxon>Tracheophyta</taxon>
        <taxon>Spermatophyta</taxon>
        <taxon>Magnoliopsida</taxon>
        <taxon>eudicotyledons</taxon>
        <taxon>Gunneridae</taxon>
        <taxon>Pentapetalae</taxon>
        <taxon>rosids</taxon>
        <taxon>fabids</taxon>
        <taxon>Fabales</taxon>
        <taxon>Fabaceae</taxon>
        <taxon>Papilionoideae</taxon>
        <taxon>50 kb inversion clade</taxon>
        <taxon>dalbergioids sensu lato</taxon>
        <taxon>Dalbergieae</taxon>
        <taxon>Pterocarpus clade</taxon>
        <taxon>Stylosanthes</taxon>
    </lineage>
</organism>
<dbReference type="InterPro" id="IPR053098">
    <property type="entry name" value="Petuviruses_polyprotein"/>
</dbReference>
<dbReference type="EMBL" id="JASCZI010272610">
    <property type="protein sequence ID" value="MED6222918.1"/>
    <property type="molecule type" value="Genomic_DNA"/>
</dbReference>
<evidence type="ECO:0000313" key="2">
    <source>
        <dbReference type="Proteomes" id="UP001341840"/>
    </source>
</evidence>